<reference evidence="3" key="1">
    <citation type="journal article" date="2013" name="Mol. Plant Microbe Interact.">
        <title>Global aspects of pacC regulation of pathogenicity genes in Colletotrichum gloeosporioides as revealed by transcriptome analysis.</title>
        <authorList>
            <person name="Alkan N."/>
            <person name="Meng X."/>
            <person name="Friedlander G."/>
            <person name="Reuveni E."/>
            <person name="Sukno S."/>
            <person name="Sherman A."/>
            <person name="Thon M."/>
            <person name="Fluhr R."/>
            <person name="Prusky D."/>
        </authorList>
    </citation>
    <scope>NUCLEOTIDE SEQUENCE [LARGE SCALE GENOMIC DNA]</scope>
    <source>
        <strain evidence="3">Cg-14</strain>
    </source>
</reference>
<dbReference type="EMBL" id="AMYD01002002">
    <property type="protein sequence ID" value="EQB50612.1"/>
    <property type="molecule type" value="Genomic_DNA"/>
</dbReference>
<feature type="region of interest" description="Disordered" evidence="1">
    <location>
        <begin position="55"/>
        <end position="76"/>
    </location>
</feature>
<comment type="caution">
    <text evidence="2">The sequence shown here is derived from an EMBL/GenBank/DDBJ whole genome shotgun (WGS) entry which is preliminary data.</text>
</comment>
<feature type="compositionally biased region" description="Pro residues" evidence="1">
    <location>
        <begin position="64"/>
        <end position="76"/>
    </location>
</feature>
<proteinExistence type="predicted"/>
<dbReference type="Proteomes" id="UP000015530">
    <property type="component" value="Unassembled WGS sequence"/>
</dbReference>
<evidence type="ECO:0000256" key="1">
    <source>
        <dbReference type="SAM" id="MobiDB-lite"/>
    </source>
</evidence>
<organism evidence="2 3">
    <name type="scientific">Colletotrichum gloeosporioides (strain Cg-14)</name>
    <name type="common">Anthracnose fungus</name>
    <name type="synonym">Glomerella cingulata</name>
    <dbReference type="NCBI Taxonomy" id="1237896"/>
    <lineage>
        <taxon>Eukaryota</taxon>
        <taxon>Fungi</taxon>
        <taxon>Dikarya</taxon>
        <taxon>Ascomycota</taxon>
        <taxon>Pezizomycotina</taxon>
        <taxon>Sordariomycetes</taxon>
        <taxon>Hypocreomycetidae</taxon>
        <taxon>Glomerellales</taxon>
        <taxon>Glomerellaceae</taxon>
        <taxon>Colletotrichum</taxon>
        <taxon>Colletotrichum gloeosporioides species complex</taxon>
    </lineage>
</organism>
<sequence>MGLRTVLCNVIEGIKSDVETAAFILFNCKIPRRHRRPLPKPCCCVERGRTGVDYQVNPDVNTIDPPPPYSPPSYPSYAPPPYYGTRSRLDTFLDDLSYYSPEY</sequence>
<accession>T0K588</accession>
<evidence type="ECO:0000313" key="2">
    <source>
        <dbReference type="EMBL" id="EQB50612.1"/>
    </source>
</evidence>
<evidence type="ECO:0000313" key="3">
    <source>
        <dbReference type="Proteomes" id="UP000015530"/>
    </source>
</evidence>
<dbReference type="AlphaFoldDB" id="T0K588"/>
<protein>
    <submittedName>
        <fullName evidence="2">Uncharacterized protein</fullName>
    </submittedName>
</protein>
<gene>
    <name evidence="2" type="ORF">CGLO_09938</name>
</gene>
<dbReference type="HOGENOM" id="CLU_2263539_0_0_1"/>
<name>T0K588_COLGC</name>